<dbReference type="EMBL" id="JAXCGZ010017060">
    <property type="protein sequence ID" value="KAK7068994.1"/>
    <property type="molecule type" value="Genomic_DNA"/>
</dbReference>
<dbReference type="AlphaFoldDB" id="A0AAN8ZZH0"/>
<gene>
    <name evidence="1" type="ORF">SK128_004021</name>
</gene>
<sequence length="81" mass="9089">MSTTGLFLVIAFRGSGEEIKYEPSLFAALSLCLMRSPFRTRLLEATCLSSAPRFMTFLALNPLPLSGLWTGQRLTWRNTTM</sequence>
<evidence type="ECO:0000313" key="2">
    <source>
        <dbReference type="Proteomes" id="UP001381693"/>
    </source>
</evidence>
<protein>
    <submittedName>
        <fullName evidence="1">Uncharacterized protein</fullName>
    </submittedName>
</protein>
<reference evidence="1 2" key="1">
    <citation type="submission" date="2023-11" db="EMBL/GenBank/DDBJ databases">
        <title>Halocaridina rubra genome assembly.</title>
        <authorList>
            <person name="Smith C."/>
        </authorList>
    </citation>
    <scope>NUCLEOTIDE SEQUENCE [LARGE SCALE GENOMIC DNA]</scope>
    <source>
        <strain evidence="1">EP-1</strain>
        <tissue evidence="1">Whole</tissue>
    </source>
</reference>
<organism evidence="1 2">
    <name type="scientific">Halocaridina rubra</name>
    <name type="common">Hawaiian red shrimp</name>
    <dbReference type="NCBI Taxonomy" id="373956"/>
    <lineage>
        <taxon>Eukaryota</taxon>
        <taxon>Metazoa</taxon>
        <taxon>Ecdysozoa</taxon>
        <taxon>Arthropoda</taxon>
        <taxon>Crustacea</taxon>
        <taxon>Multicrustacea</taxon>
        <taxon>Malacostraca</taxon>
        <taxon>Eumalacostraca</taxon>
        <taxon>Eucarida</taxon>
        <taxon>Decapoda</taxon>
        <taxon>Pleocyemata</taxon>
        <taxon>Caridea</taxon>
        <taxon>Atyoidea</taxon>
        <taxon>Atyidae</taxon>
        <taxon>Halocaridina</taxon>
    </lineage>
</organism>
<comment type="caution">
    <text evidence="1">The sequence shown here is derived from an EMBL/GenBank/DDBJ whole genome shotgun (WGS) entry which is preliminary data.</text>
</comment>
<proteinExistence type="predicted"/>
<evidence type="ECO:0000313" key="1">
    <source>
        <dbReference type="EMBL" id="KAK7068994.1"/>
    </source>
</evidence>
<accession>A0AAN8ZZH0</accession>
<dbReference type="Proteomes" id="UP001381693">
    <property type="component" value="Unassembled WGS sequence"/>
</dbReference>
<keyword evidence="2" id="KW-1185">Reference proteome</keyword>
<name>A0AAN8ZZH0_HALRR</name>